<evidence type="ECO:0000313" key="3">
    <source>
        <dbReference type="Proteomes" id="UP000032683"/>
    </source>
</evidence>
<evidence type="ECO:0000256" key="1">
    <source>
        <dbReference type="SAM" id="MobiDB-lite"/>
    </source>
</evidence>
<organism evidence="2 3">
    <name type="scientific">Komagataeibacter xylinus NBRC 13693</name>
    <dbReference type="NCBI Taxonomy" id="1234668"/>
    <lineage>
        <taxon>Bacteria</taxon>
        <taxon>Pseudomonadati</taxon>
        <taxon>Pseudomonadota</taxon>
        <taxon>Alphaproteobacteria</taxon>
        <taxon>Acetobacterales</taxon>
        <taxon>Acetobacteraceae</taxon>
        <taxon>Komagataeibacter</taxon>
    </lineage>
</organism>
<dbReference type="Proteomes" id="UP000032683">
    <property type="component" value="Unassembled WGS sequence"/>
</dbReference>
<proteinExistence type="predicted"/>
<dbReference type="AlphaFoldDB" id="A0A0D6QA76"/>
<name>A0A0D6QA76_KOMXY</name>
<sequence length="50" mass="5368">MSPEVGMIGRIGNENGITPPVPQFPRPYDKIVTMADTSIVPKSDVTRPTG</sequence>
<protein>
    <submittedName>
        <fullName evidence="2">Uncharacterized protein</fullName>
    </submittedName>
</protein>
<feature type="region of interest" description="Disordered" evidence="1">
    <location>
        <begin position="1"/>
        <end position="24"/>
    </location>
</feature>
<evidence type="ECO:0000313" key="2">
    <source>
        <dbReference type="EMBL" id="GAO00234.1"/>
    </source>
</evidence>
<dbReference type="EMBL" id="BANJ01000042">
    <property type="protein sequence ID" value="GAO00234.1"/>
    <property type="molecule type" value="Genomic_DNA"/>
</dbReference>
<gene>
    <name evidence="2" type="ORF">Gxy13693_042_068</name>
</gene>
<comment type="caution">
    <text evidence="2">The sequence shown here is derived from an EMBL/GenBank/DDBJ whole genome shotgun (WGS) entry which is preliminary data.</text>
</comment>
<reference evidence="2 3" key="1">
    <citation type="submission" date="2012-11" db="EMBL/GenBank/DDBJ databases">
        <title>Whole genome sequence of Gluconacetobacter xylinus NBRC 13693.</title>
        <authorList>
            <person name="Azuma Y."/>
            <person name="Higashiura N."/>
            <person name="Hirakawa H."/>
            <person name="Matsushita K."/>
        </authorList>
    </citation>
    <scope>NUCLEOTIDE SEQUENCE [LARGE SCALE GENOMIC DNA]</scope>
    <source>
        <strain evidence="2 3">NBRC 13693</strain>
    </source>
</reference>
<accession>A0A0D6QA76</accession>